<dbReference type="NCBIfam" id="TIGR00254">
    <property type="entry name" value="GGDEF"/>
    <property type="match status" value="1"/>
</dbReference>
<feature type="transmembrane region" description="Helical" evidence="9">
    <location>
        <begin position="303"/>
        <end position="325"/>
    </location>
</feature>
<dbReference type="PANTHER" id="PTHR45138">
    <property type="entry name" value="REGULATORY COMPONENTS OF SENSORY TRANSDUCTION SYSTEM"/>
    <property type="match status" value="1"/>
</dbReference>
<protein>
    <recommendedName>
        <fullName evidence="2">diguanylate cyclase</fullName>
        <ecNumber evidence="2">2.7.7.65</ecNumber>
    </recommendedName>
</protein>
<evidence type="ECO:0000256" key="2">
    <source>
        <dbReference type="ARBA" id="ARBA00012528"/>
    </source>
</evidence>
<dbReference type="AlphaFoldDB" id="A0A5E5BPT1"/>
<dbReference type="RefSeq" id="WP_150558655.1">
    <property type="nucleotide sequence ID" value="NZ_CABPST010000002.1"/>
</dbReference>
<gene>
    <name evidence="11" type="ORF">PBR20603_01236</name>
</gene>
<feature type="transmembrane region" description="Helical" evidence="9">
    <location>
        <begin position="31"/>
        <end position="51"/>
    </location>
</feature>
<dbReference type="InterPro" id="IPR029787">
    <property type="entry name" value="Nucleotide_cyclase"/>
</dbReference>
<dbReference type="FunFam" id="3.30.70.270:FF:000001">
    <property type="entry name" value="Diguanylate cyclase domain protein"/>
    <property type="match status" value="1"/>
</dbReference>
<name>A0A5E5BPT1_9BURK</name>
<feature type="compositionally biased region" description="Basic and acidic residues" evidence="8">
    <location>
        <begin position="509"/>
        <end position="528"/>
    </location>
</feature>
<keyword evidence="12" id="KW-1185">Reference proteome</keyword>
<dbReference type="CDD" id="cd12914">
    <property type="entry name" value="PDC1_DGC_like"/>
    <property type="match status" value="1"/>
</dbReference>
<dbReference type="InterPro" id="IPR050469">
    <property type="entry name" value="Diguanylate_Cyclase"/>
</dbReference>
<organism evidence="11 12">
    <name type="scientific">Pandoraea bronchicola</name>
    <dbReference type="NCBI Taxonomy" id="2508287"/>
    <lineage>
        <taxon>Bacteria</taxon>
        <taxon>Pseudomonadati</taxon>
        <taxon>Pseudomonadota</taxon>
        <taxon>Betaproteobacteria</taxon>
        <taxon>Burkholderiales</taxon>
        <taxon>Burkholderiaceae</taxon>
        <taxon>Pandoraea</taxon>
    </lineage>
</organism>
<comment type="subcellular location">
    <subcellularLocation>
        <location evidence="1">Cell membrane</location>
        <topology evidence="1">Multi-pass membrane protein</topology>
    </subcellularLocation>
</comment>
<dbReference type="GO" id="GO:0005886">
    <property type="term" value="C:plasma membrane"/>
    <property type="evidence" value="ECO:0007669"/>
    <property type="project" value="UniProtKB-SubCell"/>
</dbReference>
<proteinExistence type="predicted"/>
<feature type="region of interest" description="Disordered" evidence="8">
    <location>
        <begin position="506"/>
        <end position="528"/>
    </location>
</feature>
<dbReference type="SUPFAM" id="SSF55073">
    <property type="entry name" value="Nucleotide cyclase"/>
    <property type="match status" value="1"/>
</dbReference>
<keyword evidence="4 9" id="KW-0812">Transmembrane</keyword>
<dbReference type="InterPro" id="IPR033479">
    <property type="entry name" value="dCache_1"/>
</dbReference>
<dbReference type="GO" id="GO:0043709">
    <property type="term" value="P:cell adhesion involved in single-species biofilm formation"/>
    <property type="evidence" value="ECO:0007669"/>
    <property type="project" value="TreeGrafter"/>
</dbReference>
<dbReference type="CDD" id="cd01949">
    <property type="entry name" value="GGDEF"/>
    <property type="match status" value="1"/>
</dbReference>
<dbReference type="Gene3D" id="3.30.70.270">
    <property type="match status" value="1"/>
</dbReference>
<dbReference type="Pfam" id="PF02743">
    <property type="entry name" value="dCache_1"/>
    <property type="match status" value="1"/>
</dbReference>
<keyword evidence="6 9" id="KW-0472">Membrane</keyword>
<feature type="domain" description="GGDEF" evidence="10">
    <location>
        <begin position="372"/>
        <end position="508"/>
    </location>
</feature>
<evidence type="ECO:0000259" key="10">
    <source>
        <dbReference type="PROSITE" id="PS50887"/>
    </source>
</evidence>
<evidence type="ECO:0000313" key="12">
    <source>
        <dbReference type="Proteomes" id="UP000382040"/>
    </source>
</evidence>
<evidence type="ECO:0000256" key="3">
    <source>
        <dbReference type="ARBA" id="ARBA00022475"/>
    </source>
</evidence>
<dbReference type="Proteomes" id="UP000382040">
    <property type="component" value="Unassembled WGS sequence"/>
</dbReference>
<reference evidence="11 12" key="1">
    <citation type="submission" date="2019-08" db="EMBL/GenBank/DDBJ databases">
        <authorList>
            <person name="Peeters C."/>
        </authorList>
    </citation>
    <scope>NUCLEOTIDE SEQUENCE [LARGE SCALE GENOMIC DNA]</scope>
    <source>
        <strain evidence="11 12">LMG 20603</strain>
    </source>
</reference>
<evidence type="ECO:0000256" key="6">
    <source>
        <dbReference type="ARBA" id="ARBA00023136"/>
    </source>
</evidence>
<dbReference type="GO" id="GO:0052621">
    <property type="term" value="F:diguanylate cyclase activity"/>
    <property type="evidence" value="ECO:0007669"/>
    <property type="project" value="UniProtKB-EC"/>
</dbReference>
<sequence length="528" mass="56849">MTKRQGVPRLRTWAGRRLHALFDKFDDYPSAIGIVGTAIALAILVGVAMLLRVDRQARYDHALGRAESVASVVAANLGGNIALYDALLKEMVREAERANTLLLPERVRDRLRFGQALSRDFLDDAYLVDKAGQIVAPLDPAGYKPVNVADRDYFRSHETNPSLGLYVSQPYASRTHGGVLSVALTRRIAADDHSFAGVAVIALRLDRLGAQVSDVDFEDLKTISVVEEKGTVLACHPCAGVRPGTLVKLPGNATRDSNLTTALSYPAGARAMDYRSVRVPGVSMYVVVTPSTQTLTRDWERDVVLHGTIAATCAATLIAGSWLLVAAIRTRASKAARLVNLSVTDGLTGLSNRRALDAKLASEWRRAKRSGSPLSILFVDIDHFKHFNDEYGHSIGDDVLRAVAKNIGAHTRRDADMAARYGGEEFAVVLPDTDAAGAAAMAEQVRRDVERLRIAHEGSAMGLVTVSVGAATGVAGECDGAQAILKAADEQLYVAKQRGRNRTSTIVLRKPDASNQEAHETRDAGDVS</sequence>
<dbReference type="PROSITE" id="PS50887">
    <property type="entry name" value="GGDEF"/>
    <property type="match status" value="1"/>
</dbReference>
<dbReference type="OrthoDB" id="9813903at2"/>
<evidence type="ECO:0000256" key="8">
    <source>
        <dbReference type="SAM" id="MobiDB-lite"/>
    </source>
</evidence>
<dbReference type="InterPro" id="IPR043128">
    <property type="entry name" value="Rev_trsase/Diguanyl_cyclase"/>
</dbReference>
<dbReference type="Pfam" id="PF00990">
    <property type="entry name" value="GGDEF"/>
    <property type="match status" value="1"/>
</dbReference>
<dbReference type="Gene3D" id="3.30.450.20">
    <property type="entry name" value="PAS domain"/>
    <property type="match status" value="1"/>
</dbReference>
<evidence type="ECO:0000313" key="11">
    <source>
        <dbReference type="EMBL" id="VVE87307.1"/>
    </source>
</evidence>
<keyword evidence="3" id="KW-1003">Cell membrane</keyword>
<evidence type="ECO:0000256" key="1">
    <source>
        <dbReference type="ARBA" id="ARBA00004651"/>
    </source>
</evidence>
<dbReference type="EMBL" id="CABPST010000002">
    <property type="protein sequence ID" value="VVE87307.1"/>
    <property type="molecule type" value="Genomic_DNA"/>
</dbReference>
<dbReference type="EC" id="2.7.7.65" evidence="2"/>
<dbReference type="SMART" id="SM00267">
    <property type="entry name" value="GGDEF"/>
    <property type="match status" value="1"/>
</dbReference>
<dbReference type="PANTHER" id="PTHR45138:SF9">
    <property type="entry name" value="DIGUANYLATE CYCLASE DGCM-RELATED"/>
    <property type="match status" value="1"/>
</dbReference>
<comment type="catalytic activity">
    <reaction evidence="7">
        <text>2 GTP = 3',3'-c-di-GMP + 2 diphosphate</text>
        <dbReference type="Rhea" id="RHEA:24898"/>
        <dbReference type="ChEBI" id="CHEBI:33019"/>
        <dbReference type="ChEBI" id="CHEBI:37565"/>
        <dbReference type="ChEBI" id="CHEBI:58805"/>
        <dbReference type="EC" id="2.7.7.65"/>
    </reaction>
</comment>
<dbReference type="GO" id="GO:1902201">
    <property type="term" value="P:negative regulation of bacterial-type flagellum-dependent cell motility"/>
    <property type="evidence" value="ECO:0007669"/>
    <property type="project" value="TreeGrafter"/>
</dbReference>
<evidence type="ECO:0000256" key="4">
    <source>
        <dbReference type="ARBA" id="ARBA00022692"/>
    </source>
</evidence>
<dbReference type="InterPro" id="IPR000160">
    <property type="entry name" value="GGDEF_dom"/>
</dbReference>
<keyword evidence="5 9" id="KW-1133">Transmembrane helix</keyword>
<evidence type="ECO:0000256" key="9">
    <source>
        <dbReference type="SAM" id="Phobius"/>
    </source>
</evidence>
<accession>A0A5E5BPT1</accession>
<evidence type="ECO:0000256" key="5">
    <source>
        <dbReference type="ARBA" id="ARBA00022989"/>
    </source>
</evidence>
<evidence type="ECO:0000256" key="7">
    <source>
        <dbReference type="ARBA" id="ARBA00034247"/>
    </source>
</evidence>